<evidence type="ECO:0000256" key="3">
    <source>
        <dbReference type="ARBA" id="ARBA00022827"/>
    </source>
</evidence>
<dbReference type="EMBL" id="JAPDFR010000007">
    <property type="protein sequence ID" value="KAK0385268.1"/>
    <property type="molecule type" value="Genomic_DNA"/>
</dbReference>
<reference evidence="7" key="1">
    <citation type="submission" date="2022-10" db="EMBL/GenBank/DDBJ databases">
        <title>Determination and structural analysis of whole genome sequence of Sarocladium strictum F4-1.</title>
        <authorList>
            <person name="Hu L."/>
            <person name="Jiang Y."/>
        </authorList>
    </citation>
    <scope>NUCLEOTIDE SEQUENCE</scope>
    <source>
        <strain evidence="7">F4-1</strain>
    </source>
</reference>
<evidence type="ECO:0000256" key="2">
    <source>
        <dbReference type="ARBA" id="ARBA00022630"/>
    </source>
</evidence>
<dbReference type="InterPro" id="IPR036188">
    <property type="entry name" value="FAD/NAD-bd_sf"/>
</dbReference>
<evidence type="ECO:0000256" key="5">
    <source>
        <dbReference type="ARBA" id="ARBA00023033"/>
    </source>
</evidence>
<dbReference type="Proteomes" id="UP001175261">
    <property type="component" value="Unassembled WGS sequence"/>
</dbReference>
<comment type="caution">
    <text evidence="7">The sequence shown here is derived from an EMBL/GenBank/DDBJ whole genome shotgun (WGS) entry which is preliminary data.</text>
</comment>
<evidence type="ECO:0000313" key="7">
    <source>
        <dbReference type="EMBL" id="KAK0385268.1"/>
    </source>
</evidence>
<comment type="similarity">
    <text evidence="1">Belongs to the paxM FAD-dependent monooxygenase family.</text>
</comment>
<feature type="domain" description="FAD-binding" evidence="6">
    <location>
        <begin position="2"/>
        <end position="327"/>
    </location>
</feature>
<evidence type="ECO:0000256" key="1">
    <source>
        <dbReference type="ARBA" id="ARBA00007992"/>
    </source>
</evidence>
<dbReference type="SUPFAM" id="SSF51905">
    <property type="entry name" value="FAD/NAD(P)-binding domain"/>
    <property type="match status" value="1"/>
</dbReference>
<keyword evidence="3" id="KW-0274">FAD</keyword>
<dbReference type="GO" id="GO:0071949">
    <property type="term" value="F:FAD binding"/>
    <property type="evidence" value="ECO:0007669"/>
    <property type="project" value="InterPro"/>
</dbReference>
<dbReference type="GO" id="GO:0004497">
    <property type="term" value="F:monooxygenase activity"/>
    <property type="evidence" value="ECO:0007669"/>
    <property type="project" value="UniProtKB-KW"/>
</dbReference>
<evidence type="ECO:0000259" key="6">
    <source>
        <dbReference type="Pfam" id="PF01494"/>
    </source>
</evidence>
<protein>
    <recommendedName>
        <fullName evidence="6">FAD-binding domain-containing protein</fullName>
    </recommendedName>
</protein>
<keyword evidence="2" id="KW-0285">Flavoprotein</keyword>
<dbReference type="PRINTS" id="PR00420">
    <property type="entry name" value="RNGMNOXGNASE"/>
</dbReference>
<organism evidence="7 8">
    <name type="scientific">Sarocladium strictum</name>
    <name type="common">Black bundle disease fungus</name>
    <name type="synonym">Acremonium strictum</name>
    <dbReference type="NCBI Taxonomy" id="5046"/>
    <lineage>
        <taxon>Eukaryota</taxon>
        <taxon>Fungi</taxon>
        <taxon>Dikarya</taxon>
        <taxon>Ascomycota</taxon>
        <taxon>Pezizomycotina</taxon>
        <taxon>Sordariomycetes</taxon>
        <taxon>Hypocreomycetidae</taxon>
        <taxon>Hypocreales</taxon>
        <taxon>Sarocladiaceae</taxon>
        <taxon>Sarocladium</taxon>
    </lineage>
</organism>
<dbReference type="Pfam" id="PF01494">
    <property type="entry name" value="FAD_binding_3"/>
    <property type="match status" value="1"/>
</dbReference>
<dbReference type="SUPFAM" id="SSF54373">
    <property type="entry name" value="FAD-linked reductases, C-terminal domain"/>
    <property type="match status" value="1"/>
</dbReference>
<dbReference type="InterPro" id="IPR050493">
    <property type="entry name" value="FAD-dep_Monooxygenase_BioMet"/>
</dbReference>
<keyword evidence="8" id="KW-1185">Reference proteome</keyword>
<dbReference type="AlphaFoldDB" id="A0AA39GDC8"/>
<dbReference type="PANTHER" id="PTHR13789">
    <property type="entry name" value="MONOOXYGENASE"/>
    <property type="match status" value="1"/>
</dbReference>
<dbReference type="InterPro" id="IPR002938">
    <property type="entry name" value="FAD-bd"/>
</dbReference>
<proteinExistence type="inferred from homology"/>
<dbReference type="PANTHER" id="PTHR13789:SF215">
    <property type="entry name" value="FAD-BINDING DOMAIN-CONTAINING PROTEIN-RELATED"/>
    <property type="match status" value="1"/>
</dbReference>
<gene>
    <name evidence="7" type="ORF">NLU13_7744</name>
</gene>
<keyword evidence="4" id="KW-0560">Oxidoreductase</keyword>
<sequence length="416" mass="45170">MRVIVVGGGIAGLATATGLARAGHEVKVFERSTFSREVGAAINVCPNASRLLLQWGLDPRRSRMVTAKEQRFIAGSSLQTVLQVDCSNFGETYGAPSFLAHRVDLHSELRRLATQSRNPAQLVLGAAVEAFDPDGSVTLADGSVHCADLIVAADGVHSTAVSAVDDHVAPASSTGQAAFRFLIPTQTLASDPETAPLLEDGVVRILTGPDGRRLVWYPCSDGTIQNFVGIHPADNGEEREAWDLSATPSDVIAQYSDFHPTILSILSQARDIKRWPLLYREPMSSWTKGRLVLVGDAAHPMLPHQGQGGAQAIEDAGALYSVFKDIVGQPSEQDVQSRLRLFERIRLNRASAIQVFSNAGQDEAEKVRQRAERFMVQGQRAPATPAEYMQHNFGYDVLKESEAWIERARAIRSLGV</sequence>
<dbReference type="Gene3D" id="3.50.50.60">
    <property type="entry name" value="FAD/NAD(P)-binding domain"/>
    <property type="match status" value="1"/>
</dbReference>
<name>A0AA39GDC8_SARSR</name>
<evidence type="ECO:0000313" key="8">
    <source>
        <dbReference type="Proteomes" id="UP001175261"/>
    </source>
</evidence>
<accession>A0AA39GDC8</accession>
<keyword evidence="5" id="KW-0503">Monooxygenase</keyword>
<evidence type="ECO:0000256" key="4">
    <source>
        <dbReference type="ARBA" id="ARBA00023002"/>
    </source>
</evidence>